<feature type="compositionally biased region" description="Polar residues" evidence="5">
    <location>
        <begin position="2234"/>
        <end position="2264"/>
    </location>
</feature>
<feature type="compositionally biased region" description="Low complexity" evidence="5">
    <location>
        <begin position="159"/>
        <end position="171"/>
    </location>
</feature>
<dbReference type="Proteomes" id="UP001267003">
    <property type="component" value="Unassembled WGS sequence"/>
</dbReference>
<feature type="compositionally biased region" description="Polar residues" evidence="5">
    <location>
        <begin position="2170"/>
        <end position="2216"/>
    </location>
</feature>
<dbReference type="Pfam" id="PF19258">
    <property type="entry name" value="KxYKxGKxW_sig"/>
    <property type="match status" value="1"/>
</dbReference>
<evidence type="ECO:0000256" key="3">
    <source>
        <dbReference type="ARBA" id="ARBA00022729"/>
    </source>
</evidence>
<evidence type="ECO:0000259" key="7">
    <source>
        <dbReference type="PROSITE" id="PS50847"/>
    </source>
</evidence>
<reference evidence="8" key="1">
    <citation type="submission" date="2023-08" db="EMBL/GenBank/DDBJ databases">
        <authorList>
            <person name="Page C.A."/>
            <person name="Perez-Diaz I.M."/>
        </authorList>
    </citation>
    <scope>NUCLEOTIDE SEQUENCE</scope>
    <source>
        <strain evidence="8">7.8.46</strain>
    </source>
</reference>
<sequence length="2298" mass="241873">MKNRFNQMGLTSKTHFKLYKSGRRWVTAGITVFSVGLGLTFSQVEQVKAATSTTADDAESSSNVSASATTVKSQTVVLKSGASSTTEKADTAATVSTAAETTSTAKSDEATKTDSGSTRAKTDATTNSSRTVTKTGDATSTTATDEASTVNASSDNTKADTTATVSSDTVVFQSETSDTQSTVASKADSSSVATTNQATTAKSTGTSVLSGATTPATTQGTKDDSNMSNQNGNQENPSTGNSTTDATTDSSNDSDSSEQASDTASESDVAVNASIDSSTTPVTRLRTNATMAALSLTPTTTSTSLTTKSAIQAVSAVASADETQATVSLATKGTVTMTYHVNNADLNYLGDHISGPGANPDNDIAYYIQDAAGNYLTDANDQKVNLLYLLLLDVGNVKDYFDIAYTDVNGQVTNYNGDTDLANLDQVGTYAFTLSAAGKSAMAGIIQENATYYDLADDVDLDDYVPTFSAGASDYTFTVKILPATISRDGLDNKHIANILLMASASQKYAGSLTMLPQITVRDGSSKIILQIKNGVITAASNDVAGQANQTILTAADFTDTYQGAEPNLTGADVGSYTMTLNAAGQAAIQAALGSNYVLDASSVFTEANNKVTAAPLALTAADDTVTYDGKAHGTSVSVTNGTAYDQFDFTTSTEINAGSYTMTAGLADADQAALLAKNYTVTKIDGTLVIEPAALTVTVNNVSVDYDGQAHGTTASVTSGTNYDALAFTAVTADGSGTATETNVGSYAMTGTTADATQNYQITYVNGTLTINTVKATITIPSQVYWVDGTTKNLTATVSGTVNGESLSYRLTDGMSTVGTKTITATVDQTSAVNQNYQISVTPGTLTIGDVDVAYRYEYIDADGQTHVVATDTGRATHGTDVTAANYLNYTTVGQPKTGYTLTSDNTGIAANGTLSDEGGTVVYVYLANMEKATVTYVDGTTGATLTATPLEGAYGTTSDYRTADTIANYENNGYKLVSDNYPNNGVSFDEDGTVKSFQVTLVHKFVTVTPDDPGYPGEPIEPDNPNGPKYPVGTATDDLTEAVRQTIEYRYQNGNQAVADNVQTLTFSRTATVDEVNQAVVYTDWLTSGAITGAYQTVVSPVITGYTADKLSVAGQDSVTGASDNTTIVVTYQLNQETATVAYVDGTTGKTLETKTLTGDYQTVSDYQTTDTIAKYLDQGYQLAGNDFPASGQLFDEDGIVQTYTVTLTHKLVTVTPDDPGYPGEPIDPDNPNGPIYPVGTTTADLTKSIRQTINYRYQNGSQAAADNVQTVTFKRSGTVDEVDKTVVYTDWNTGNARTGTYTAVTSPIMTGYTADKLSVAGNDGVANTDLNTQITVTYTANQEQATVTYIDVMTGKTLSIESLTGGYQTISDYSTAATIAKYGKAGYALVTDDYPVSGNIFANDGKPQTYTVTLTHKLVTVTPDNPGTPGEPIDPDNPDGPTYPAGTALDGLNKAVRQTINYRYQDGSQAAADNVQTVTFTRTATVDEVEHSVVYTDWTTGNDTTGTYAPVTSPVMTGYTVDQSRVAGTDAVTNTDSNTNVVVTYTANQEQATVTYIDETTGKTLSIQPLTGDYQTAAAYRTAATIASYVNQGYELVSDDYPSSGQIFDQDGVTPAYTVKLIHQLITVTPDQPGTPGQPIDSKNPGGPSYPAGTAKTDLTKDVLQTINYQYQNGRQAAADNVQTVTFTRTATVDEVAKSVVYTDWATGDGARGIYHAMTVPTITGYTPDQSRIAGNNAVTSDDQNTTLTVTYAPNQETAFVSYIDGTTGKTLATKQLTGAYQSKSDYRTADQIATYVQAGYELVGDDFPTSGLIFNQDGVKQTYTVKLGHKLITVTPDEPGTPGQPIDPDNPAGPTYPRGTAVQDLTKSVSQTIHYQFSDGRSAGADQVQTLIFDRKATIDEVDGTLVYTTWLNGTTATGRYTPVATPQMTGYTADQQRVTGNEAVTDADQNTDVVVTYTLNTEQAVVTYVDDTTGKTLATKTLTGDYQTASAYRTAATIASYVSRGYELTSDDFPTSGLIFNHDGVVTHYLVRLAHGTDATTTTKTITQTVRYQDGAGKQLHADTVRTLTFSRADVVDKVTGDVTVGAWSSNDAGSTFASVPALSIAGYRATVAGVPAVTVTPTSGDDVQTIRYVADEPNPGETPKTPDKTVTVTTPDKITPAKKTPQTGTQQKVNQTAQTKRATSATKQSDRVNQSVQAKRQVVTLQTKQPTRMHHTAETKRPAAVAKSVQSTASVKSATTQAPVRQQAQTHKQATLPQTGDDRQASVAAEILGLTAATLLVGLGALLKKRRN</sequence>
<feature type="transmembrane region" description="Helical" evidence="6">
    <location>
        <begin position="2273"/>
        <end position="2293"/>
    </location>
</feature>
<evidence type="ECO:0000313" key="9">
    <source>
        <dbReference type="Proteomes" id="UP001267003"/>
    </source>
</evidence>
<feature type="region of interest" description="Disordered" evidence="5">
    <location>
        <begin position="52"/>
        <end position="282"/>
    </location>
</feature>
<dbReference type="InterPro" id="IPR041558">
    <property type="entry name" value="MucBP_2"/>
</dbReference>
<dbReference type="InterPro" id="IPR019931">
    <property type="entry name" value="LPXTG_anchor"/>
</dbReference>
<dbReference type="PROSITE" id="PS50847">
    <property type="entry name" value="GRAM_POS_ANCHORING"/>
    <property type="match status" value="1"/>
</dbReference>
<dbReference type="Pfam" id="PF00746">
    <property type="entry name" value="Gram_pos_anchor"/>
    <property type="match status" value="1"/>
</dbReference>
<feature type="compositionally biased region" description="Polar residues" evidence="5">
    <location>
        <begin position="74"/>
        <end position="86"/>
    </location>
</feature>
<name>A0AAW8W0Y6_LACPE</name>
<feature type="compositionally biased region" description="Low complexity" evidence="5">
    <location>
        <begin position="131"/>
        <end position="150"/>
    </location>
</feature>
<keyword evidence="6" id="KW-0812">Transmembrane</keyword>
<organism evidence="8 9">
    <name type="scientific">Lactiplantibacillus pentosus</name>
    <name type="common">Lactobacillus pentosus</name>
    <dbReference type="NCBI Taxonomy" id="1589"/>
    <lineage>
        <taxon>Bacteria</taxon>
        <taxon>Bacillati</taxon>
        <taxon>Bacillota</taxon>
        <taxon>Bacilli</taxon>
        <taxon>Lactobacillales</taxon>
        <taxon>Lactobacillaceae</taxon>
        <taxon>Lactiplantibacillus</taxon>
    </lineage>
</organism>
<keyword evidence="6" id="KW-0472">Membrane</keyword>
<feature type="compositionally biased region" description="Low complexity" evidence="5">
    <location>
        <begin position="52"/>
        <end position="73"/>
    </location>
</feature>
<protein>
    <submittedName>
        <fullName evidence="8">KxYKxGKxW signal peptide domain-containing protein</fullName>
    </submittedName>
</protein>
<comment type="caution">
    <text evidence="8">The sequence shown here is derived from an EMBL/GenBank/DDBJ whole genome shotgun (WGS) entry which is preliminary data.</text>
</comment>
<feature type="compositionally biased region" description="Low complexity" evidence="5">
    <location>
        <begin position="2154"/>
        <end position="2164"/>
    </location>
</feature>
<dbReference type="Pfam" id="PF17966">
    <property type="entry name" value="Muc_B2"/>
    <property type="match status" value="6"/>
</dbReference>
<dbReference type="EMBL" id="JAVLAQ010000002">
    <property type="protein sequence ID" value="MDT6991381.1"/>
    <property type="molecule type" value="Genomic_DNA"/>
</dbReference>
<dbReference type="NCBIfam" id="TIGR03715">
    <property type="entry name" value="KxYKxGKxW"/>
    <property type="match status" value="1"/>
</dbReference>
<feature type="compositionally biased region" description="Polar residues" evidence="5">
    <location>
        <begin position="172"/>
        <end position="237"/>
    </location>
</feature>
<evidence type="ECO:0000256" key="2">
    <source>
        <dbReference type="ARBA" id="ARBA00022525"/>
    </source>
</evidence>
<evidence type="ECO:0000256" key="6">
    <source>
        <dbReference type="SAM" id="Phobius"/>
    </source>
</evidence>
<keyword evidence="3" id="KW-0732">Signal</keyword>
<evidence type="ECO:0000313" key="8">
    <source>
        <dbReference type="EMBL" id="MDT6991381.1"/>
    </source>
</evidence>
<dbReference type="Pfam" id="PF17965">
    <property type="entry name" value="MucBP_2"/>
    <property type="match status" value="6"/>
</dbReference>
<keyword evidence="4" id="KW-0572">Peptidoglycan-anchor</keyword>
<feature type="compositionally biased region" description="Low complexity" evidence="5">
    <location>
        <begin position="91"/>
        <end position="105"/>
    </location>
</feature>
<keyword evidence="1" id="KW-0134">Cell wall</keyword>
<gene>
    <name evidence="8" type="ORF">RI536_15055</name>
</gene>
<keyword evidence="6" id="KW-1133">Transmembrane helix</keyword>
<evidence type="ECO:0000256" key="1">
    <source>
        <dbReference type="ARBA" id="ARBA00022512"/>
    </source>
</evidence>
<evidence type="ECO:0000256" key="5">
    <source>
        <dbReference type="SAM" id="MobiDB-lite"/>
    </source>
</evidence>
<dbReference type="InterPro" id="IPR022263">
    <property type="entry name" value="KxYKxGKxW"/>
</dbReference>
<feature type="region of interest" description="Disordered" evidence="5">
    <location>
        <begin position="1633"/>
        <end position="1658"/>
    </location>
</feature>
<evidence type="ECO:0000256" key="4">
    <source>
        <dbReference type="ARBA" id="ARBA00023088"/>
    </source>
</evidence>
<accession>A0AAW8W0Y6</accession>
<keyword evidence="2" id="KW-0964">Secreted</keyword>
<feature type="domain" description="Gram-positive cocci surface proteins LPxTG" evidence="7">
    <location>
        <begin position="2262"/>
        <end position="2298"/>
    </location>
</feature>
<dbReference type="InterPro" id="IPR041277">
    <property type="entry name" value="MBG_Lactobacillales"/>
</dbReference>
<dbReference type="Pfam" id="PF17883">
    <property type="entry name" value="MBG"/>
    <property type="match status" value="1"/>
</dbReference>
<proteinExistence type="predicted"/>
<feature type="region of interest" description="Disordered" evidence="5">
    <location>
        <begin position="2140"/>
        <end position="2267"/>
    </location>
</feature>
<feature type="compositionally biased region" description="Low complexity" evidence="5">
    <location>
        <begin position="238"/>
        <end position="262"/>
    </location>
</feature>
<feature type="compositionally biased region" description="Polar residues" evidence="5">
    <location>
        <begin position="114"/>
        <end position="130"/>
    </location>
</feature>
<feature type="region of interest" description="Disordered" evidence="5">
    <location>
        <begin position="1839"/>
        <end position="1861"/>
    </location>
</feature>
<dbReference type="InterPro" id="IPR041495">
    <property type="entry name" value="Mub_B2"/>
</dbReference>
<dbReference type="RefSeq" id="WP_216780484.1">
    <property type="nucleotide sequence ID" value="NZ_JAGXBR010000013.1"/>
</dbReference>